<evidence type="ECO:0008006" key="4">
    <source>
        <dbReference type="Google" id="ProtNLM"/>
    </source>
</evidence>
<protein>
    <recommendedName>
        <fullName evidence="4">Actin-binding WH2 domain-containing protein</fullName>
    </recommendedName>
</protein>
<dbReference type="EMBL" id="CP036290">
    <property type="protein sequence ID" value="QDU85257.1"/>
    <property type="molecule type" value="Genomic_DNA"/>
</dbReference>
<evidence type="ECO:0000313" key="3">
    <source>
        <dbReference type="Proteomes" id="UP000319342"/>
    </source>
</evidence>
<keyword evidence="1" id="KW-0472">Membrane</keyword>
<feature type="transmembrane region" description="Helical" evidence="1">
    <location>
        <begin position="31"/>
        <end position="51"/>
    </location>
</feature>
<feature type="transmembrane region" description="Helical" evidence="1">
    <location>
        <begin position="97"/>
        <end position="120"/>
    </location>
</feature>
<organism evidence="2 3">
    <name type="scientific">Rohdeia mirabilis</name>
    <dbReference type="NCBI Taxonomy" id="2528008"/>
    <lineage>
        <taxon>Bacteria</taxon>
        <taxon>Pseudomonadati</taxon>
        <taxon>Planctomycetota</taxon>
        <taxon>Planctomycetia</taxon>
        <taxon>Planctomycetia incertae sedis</taxon>
        <taxon>Rohdeia</taxon>
    </lineage>
</organism>
<reference evidence="2 3" key="1">
    <citation type="submission" date="2019-02" db="EMBL/GenBank/DDBJ databases">
        <title>Deep-cultivation of Planctomycetes and their phenomic and genomic characterization uncovers novel biology.</title>
        <authorList>
            <person name="Wiegand S."/>
            <person name="Jogler M."/>
            <person name="Boedeker C."/>
            <person name="Pinto D."/>
            <person name="Vollmers J."/>
            <person name="Rivas-Marin E."/>
            <person name="Kohn T."/>
            <person name="Peeters S.H."/>
            <person name="Heuer A."/>
            <person name="Rast P."/>
            <person name="Oberbeckmann S."/>
            <person name="Bunk B."/>
            <person name="Jeske O."/>
            <person name="Meyerdierks A."/>
            <person name="Storesund J.E."/>
            <person name="Kallscheuer N."/>
            <person name="Luecker S."/>
            <person name="Lage O.M."/>
            <person name="Pohl T."/>
            <person name="Merkel B.J."/>
            <person name="Hornburger P."/>
            <person name="Mueller R.-W."/>
            <person name="Bruemmer F."/>
            <person name="Labrenz M."/>
            <person name="Spormann A.M."/>
            <person name="Op den Camp H."/>
            <person name="Overmann J."/>
            <person name="Amann R."/>
            <person name="Jetten M.S.M."/>
            <person name="Mascher T."/>
            <person name="Medema M.H."/>
            <person name="Devos D.P."/>
            <person name="Kaster A.-K."/>
            <person name="Ovreas L."/>
            <person name="Rohde M."/>
            <person name="Galperin M.Y."/>
            <person name="Jogler C."/>
        </authorList>
    </citation>
    <scope>NUCLEOTIDE SEQUENCE [LARGE SCALE GENOMIC DNA]</scope>
    <source>
        <strain evidence="2 3">Pla163</strain>
    </source>
</reference>
<feature type="transmembrane region" description="Helical" evidence="1">
    <location>
        <begin position="126"/>
        <end position="148"/>
    </location>
</feature>
<keyword evidence="1" id="KW-0812">Transmembrane</keyword>
<feature type="transmembrane region" description="Helical" evidence="1">
    <location>
        <begin position="63"/>
        <end position="85"/>
    </location>
</feature>
<dbReference type="Proteomes" id="UP000319342">
    <property type="component" value="Chromosome"/>
</dbReference>
<sequence length="218" mass="23580">MLAQSAEAADDLLRARGRFAIGRGRVPIGRLALLLAVCGFSYGCAMGAFAGRPLQCLFSGLKVPLLLAFSTAVCLPNFFVLNTLLGLRDDFVATLRGVLSAQATVAVVLLALLPVVLFVYASTDSYRAAVLANGVLFALATLGGQRTLDRHYRPLVASNPRHRIGRRAWIGLYVFVAIQLGWVLRPFIGAPGMKVSFLRDEAWSNAYVVVARDLLGMW</sequence>
<keyword evidence="3" id="KW-1185">Reference proteome</keyword>
<evidence type="ECO:0000256" key="1">
    <source>
        <dbReference type="SAM" id="Phobius"/>
    </source>
</evidence>
<dbReference type="AlphaFoldDB" id="A0A518D1B0"/>
<proteinExistence type="predicted"/>
<name>A0A518D1B0_9BACT</name>
<keyword evidence="1" id="KW-1133">Transmembrane helix</keyword>
<evidence type="ECO:0000313" key="2">
    <source>
        <dbReference type="EMBL" id="QDU85257.1"/>
    </source>
</evidence>
<gene>
    <name evidence="2" type="ORF">Pla163_23850</name>
</gene>
<accession>A0A518D1B0</accession>
<feature type="transmembrane region" description="Helical" evidence="1">
    <location>
        <begin position="169"/>
        <end position="188"/>
    </location>
</feature>
<dbReference type="OrthoDB" id="275833at2"/>